<dbReference type="KEGG" id="simp:C6571_18190"/>
<evidence type="ECO:0000313" key="1">
    <source>
        <dbReference type="EMBL" id="AVO43376.1"/>
    </source>
</evidence>
<dbReference type="AlphaFoldDB" id="A0A2S0N5J0"/>
<reference evidence="1 2" key="1">
    <citation type="submission" date="2018-03" db="EMBL/GenBank/DDBJ databases">
        <title>Genome sequencing of Simplicispira sp.</title>
        <authorList>
            <person name="Kim S.-J."/>
            <person name="Heo J."/>
            <person name="Kwon S.-W."/>
        </authorList>
    </citation>
    <scope>NUCLEOTIDE SEQUENCE [LARGE SCALE GENOMIC DNA]</scope>
    <source>
        <strain evidence="1 2">SC1-8</strain>
        <plasmid evidence="1 2">unnamed1</plasmid>
    </source>
</reference>
<name>A0A2S0N5J0_9BURK</name>
<geneLocation type="plasmid" evidence="1 2">
    <name>unnamed1</name>
</geneLocation>
<organism evidence="1 2">
    <name type="scientific">Simplicispira suum</name>
    <dbReference type="NCBI Taxonomy" id="2109915"/>
    <lineage>
        <taxon>Bacteria</taxon>
        <taxon>Pseudomonadati</taxon>
        <taxon>Pseudomonadota</taxon>
        <taxon>Betaproteobacteria</taxon>
        <taxon>Burkholderiales</taxon>
        <taxon>Comamonadaceae</taxon>
        <taxon>Simplicispira</taxon>
    </lineage>
</organism>
<protein>
    <submittedName>
        <fullName evidence="1">Uncharacterized protein</fullName>
    </submittedName>
</protein>
<keyword evidence="2" id="KW-1185">Reference proteome</keyword>
<gene>
    <name evidence="1" type="ORF">C6571_18190</name>
</gene>
<proteinExistence type="predicted"/>
<dbReference type="OrthoDB" id="9906042at2"/>
<dbReference type="RefSeq" id="WP_106448345.1">
    <property type="nucleotide sequence ID" value="NZ_CP027670.1"/>
</dbReference>
<accession>A0A2S0N5J0</accession>
<keyword evidence="1" id="KW-0614">Plasmid</keyword>
<sequence>MAAKKKAPQGDTTRTERAKAHLERLAEAKGKRLLVDLDAEGHAALNALLADGYGGTNKAVVNRALIAASKRIKRT</sequence>
<evidence type="ECO:0000313" key="2">
    <source>
        <dbReference type="Proteomes" id="UP000239326"/>
    </source>
</evidence>
<dbReference type="EMBL" id="CP027670">
    <property type="protein sequence ID" value="AVO43376.1"/>
    <property type="molecule type" value="Genomic_DNA"/>
</dbReference>
<dbReference type="Proteomes" id="UP000239326">
    <property type="component" value="Plasmid unnamed1"/>
</dbReference>